<dbReference type="SUPFAM" id="SSF54211">
    <property type="entry name" value="Ribosomal protein S5 domain 2-like"/>
    <property type="match status" value="1"/>
</dbReference>
<evidence type="ECO:0000259" key="13">
    <source>
        <dbReference type="Pfam" id="PF08544"/>
    </source>
</evidence>
<feature type="domain" description="GHMP kinase N-terminal" evidence="12">
    <location>
        <begin position="64"/>
        <end position="146"/>
    </location>
</feature>
<feature type="binding site" evidence="11">
    <location>
        <begin position="87"/>
        <end position="97"/>
    </location>
    <ligand>
        <name>ATP</name>
        <dbReference type="ChEBI" id="CHEBI:30616"/>
    </ligand>
</feature>
<dbReference type="GO" id="GO:0005524">
    <property type="term" value="F:ATP binding"/>
    <property type="evidence" value="ECO:0007669"/>
    <property type="project" value="UniProtKB-UniRule"/>
</dbReference>
<evidence type="ECO:0000259" key="12">
    <source>
        <dbReference type="Pfam" id="PF00288"/>
    </source>
</evidence>
<comment type="function">
    <text evidence="11">Catalyzes the ATP-dependent phosphorylation of L-homoserine to L-homoserine phosphate.</text>
</comment>
<dbReference type="EMBL" id="QEFD01000002">
    <property type="protein sequence ID" value="PVU77977.1"/>
    <property type="molecule type" value="Genomic_DNA"/>
</dbReference>
<comment type="pathway">
    <text evidence="1 11">Amino-acid biosynthesis; L-threonine biosynthesis; L-threonine from L-aspartate: step 4/5.</text>
</comment>
<dbReference type="GO" id="GO:0005737">
    <property type="term" value="C:cytoplasm"/>
    <property type="evidence" value="ECO:0007669"/>
    <property type="project" value="UniProtKB-SubCell"/>
</dbReference>
<dbReference type="Pfam" id="PF08544">
    <property type="entry name" value="GHMP_kinases_C"/>
    <property type="match status" value="1"/>
</dbReference>
<comment type="subcellular location">
    <subcellularLocation>
        <location evidence="11">Cytoplasm</location>
    </subcellularLocation>
</comment>
<dbReference type="InterPro" id="IPR000870">
    <property type="entry name" value="Homoserine_kinase"/>
</dbReference>
<evidence type="ECO:0000256" key="5">
    <source>
        <dbReference type="ARBA" id="ARBA00022605"/>
    </source>
</evidence>
<evidence type="ECO:0000256" key="1">
    <source>
        <dbReference type="ARBA" id="ARBA00005015"/>
    </source>
</evidence>
<keyword evidence="8 11" id="KW-0547">Nucleotide-binding</keyword>
<dbReference type="InterPro" id="IPR020568">
    <property type="entry name" value="Ribosomal_Su5_D2-typ_SF"/>
</dbReference>
<evidence type="ECO:0000256" key="6">
    <source>
        <dbReference type="ARBA" id="ARBA00022679"/>
    </source>
</evidence>
<keyword evidence="9 11" id="KW-0418">Kinase</keyword>
<dbReference type="InterPro" id="IPR006203">
    <property type="entry name" value="GHMP_knse_ATP-bd_CS"/>
</dbReference>
<evidence type="ECO:0000313" key="15">
    <source>
        <dbReference type="Proteomes" id="UP000245638"/>
    </source>
</evidence>
<evidence type="ECO:0000256" key="10">
    <source>
        <dbReference type="ARBA" id="ARBA00022840"/>
    </source>
</evidence>
<dbReference type="HAMAP" id="MF_00384">
    <property type="entry name" value="Homoser_kinase"/>
    <property type="match status" value="1"/>
</dbReference>
<gene>
    <name evidence="11" type="primary">thrB</name>
    <name evidence="14" type="ORF">DDW13_00040</name>
</gene>
<sequence length="309" mass="33121">MSAKAEAYSSSANLGPGFDILSMAHNAFKDIVIARTIEEKGKIIIKSNNPKIPLDPEKNSAGLATKILLQEKGIDEGIEIEINKGIPFGLGLGSSGASSVAAIAAVNELFELKLTQEEMVKYSMFGEQASSGSPHPDNVAASVYGGIIAVTSVSPVKVEKIPVNLDFKILLISPQGEMEGKTKKAREMLPSKVDLSLYVKNSRYLSSLILGFIKGDKELIKQGLNDEIVEVAREPLYPHYKKIKEIALKNDAIGSCVSGAGPTVLVLYDDNTNLDKIKVESLEVCKAFGLACNFILAQIAGGVKSERLN</sequence>
<comment type="caution">
    <text evidence="14">The sequence shown here is derived from an EMBL/GenBank/DDBJ whole genome shotgun (WGS) entry which is preliminary data.</text>
</comment>
<dbReference type="UniPathway" id="UPA00050">
    <property type="reaction ID" value="UER00064"/>
</dbReference>
<evidence type="ECO:0000256" key="8">
    <source>
        <dbReference type="ARBA" id="ARBA00022741"/>
    </source>
</evidence>
<proteinExistence type="inferred from homology"/>
<evidence type="ECO:0000256" key="3">
    <source>
        <dbReference type="ARBA" id="ARBA00012078"/>
    </source>
</evidence>
<dbReference type="PRINTS" id="PR00958">
    <property type="entry name" value="HOMSERKINASE"/>
</dbReference>
<dbReference type="NCBIfam" id="NF002288">
    <property type="entry name" value="PRK01212.1-4"/>
    <property type="match status" value="1"/>
</dbReference>
<dbReference type="Pfam" id="PF00288">
    <property type="entry name" value="GHMP_kinases_N"/>
    <property type="match status" value="1"/>
</dbReference>
<keyword evidence="10 11" id="KW-0067">ATP-binding</keyword>
<keyword evidence="6 11" id="KW-0808">Transferase</keyword>
<dbReference type="InterPro" id="IPR013750">
    <property type="entry name" value="GHMP_kinase_C_dom"/>
</dbReference>
<evidence type="ECO:0000256" key="7">
    <source>
        <dbReference type="ARBA" id="ARBA00022697"/>
    </source>
</evidence>
<dbReference type="SUPFAM" id="SSF55060">
    <property type="entry name" value="GHMP Kinase, C-terminal domain"/>
    <property type="match status" value="1"/>
</dbReference>
<dbReference type="EC" id="2.7.1.39" evidence="3 11"/>
<evidence type="ECO:0000256" key="4">
    <source>
        <dbReference type="ARBA" id="ARBA00017858"/>
    </source>
</evidence>
<dbReference type="Gene3D" id="3.30.230.10">
    <property type="match status" value="1"/>
</dbReference>
<reference evidence="14 15" key="1">
    <citation type="journal article" date="2015" name="Appl. Environ. Microbiol.">
        <title>Nanoarchaeota, Their Sulfolobales Host, and Nanoarchaeota Virus Distribution across Yellowstone National Park Hot Springs.</title>
        <authorList>
            <person name="Munson-McGee J.H."/>
            <person name="Field E.K."/>
            <person name="Bateson M."/>
            <person name="Rooney C."/>
            <person name="Stepanauskas R."/>
            <person name="Young M.J."/>
        </authorList>
    </citation>
    <scope>NUCLEOTIDE SEQUENCE [LARGE SCALE GENOMIC DNA]</scope>
    <source>
        <strain evidence="14">SCGC AC-742_N10</strain>
    </source>
</reference>
<name>A0A2T9XD11_9CREN</name>
<protein>
    <recommendedName>
        <fullName evidence="4 11">Homoserine kinase</fullName>
        <shortName evidence="11">HK</shortName>
        <shortName evidence="11">HSK</shortName>
        <ecNumber evidence="3 11">2.7.1.39</ecNumber>
    </recommendedName>
</protein>
<dbReference type="InterPro" id="IPR006204">
    <property type="entry name" value="GHMP_kinase_N_dom"/>
</dbReference>
<dbReference type="PIRSF" id="PIRSF000676">
    <property type="entry name" value="Homoser_kin"/>
    <property type="match status" value="1"/>
</dbReference>
<accession>A0A2T9XD11</accession>
<organism evidence="14 15">
    <name type="scientific">Acidianus hospitalis</name>
    <dbReference type="NCBI Taxonomy" id="563177"/>
    <lineage>
        <taxon>Archaea</taxon>
        <taxon>Thermoproteota</taxon>
        <taxon>Thermoprotei</taxon>
        <taxon>Sulfolobales</taxon>
        <taxon>Sulfolobaceae</taxon>
        <taxon>Acidianus</taxon>
    </lineage>
</organism>
<comment type="catalytic activity">
    <reaction evidence="11">
        <text>L-homoserine + ATP = O-phospho-L-homoserine + ADP + H(+)</text>
        <dbReference type="Rhea" id="RHEA:13985"/>
        <dbReference type="ChEBI" id="CHEBI:15378"/>
        <dbReference type="ChEBI" id="CHEBI:30616"/>
        <dbReference type="ChEBI" id="CHEBI:57476"/>
        <dbReference type="ChEBI" id="CHEBI:57590"/>
        <dbReference type="ChEBI" id="CHEBI:456216"/>
        <dbReference type="EC" id="2.7.1.39"/>
    </reaction>
</comment>
<dbReference type="PROSITE" id="PS00627">
    <property type="entry name" value="GHMP_KINASES_ATP"/>
    <property type="match status" value="1"/>
</dbReference>
<feature type="domain" description="GHMP kinase C-terminal" evidence="13">
    <location>
        <begin position="212"/>
        <end position="278"/>
    </location>
</feature>
<dbReference type="Gene3D" id="3.30.70.890">
    <property type="entry name" value="GHMP kinase, C-terminal domain"/>
    <property type="match status" value="1"/>
</dbReference>
<dbReference type="PANTHER" id="PTHR20861">
    <property type="entry name" value="HOMOSERINE/4-DIPHOSPHOCYTIDYL-2-C-METHYL-D-ERYTHRITOL KINASE"/>
    <property type="match status" value="1"/>
</dbReference>
<dbReference type="GO" id="GO:0009088">
    <property type="term" value="P:threonine biosynthetic process"/>
    <property type="evidence" value="ECO:0007669"/>
    <property type="project" value="UniProtKB-UniRule"/>
</dbReference>
<evidence type="ECO:0000256" key="2">
    <source>
        <dbReference type="ARBA" id="ARBA00007370"/>
    </source>
</evidence>
<dbReference type="InterPro" id="IPR014721">
    <property type="entry name" value="Ribsml_uS5_D2-typ_fold_subgr"/>
</dbReference>
<dbReference type="AlphaFoldDB" id="A0A2T9XD11"/>
<dbReference type="InterPro" id="IPR036554">
    <property type="entry name" value="GHMP_kinase_C_sf"/>
</dbReference>
<dbReference type="Proteomes" id="UP000245638">
    <property type="component" value="Unassembled WGS sequence"/>
</dbReference>
<evidence type="ECO:0000313" key="14">
    <source>
        <dbReference type="EMBL" id="PVU77977.1"/>
    </source>
</evidence>
<dbReference type="PANTHER" id="PTHR20861:SF1">
    <property type="entry name" value="HOMOSERINE KINASE"/>
    <property type="match status" value="1"/>
</dbReference>
<evidence type="ECO:0000256" key="11">
    <source>
        <dbReference type="HAMAP-Rule" id="MF_00384"/>
    </source>
</evidence>
<dbReference type="NCBIfam" id="TIGR00191">
    <property type="entry name" value="thrB"/>
    <property type="match status" value="1"/>
</dbReference>
<keyword evidence="11" id="KW-0963">Cytoplasm</keyword>
<evidence type="ECO:0000256" key="9">
    <source>
        <dbReference type="ARBA" id="ARBA00022777"/>
    </source>
</evidence>
<keyword evidence="5 11" id="KW-0028">Amino-acid biosynthesis</keyword>
<comment type="similarity">
    <text evidence="2 11">Belongs to the GHMP kinase family. Homoserine kinase subfamily.</text>
</comment>
<dbReference type="GO" id="GO:0004413">
    <property type="term" value="F:homoserine kinase activity"/>
    <property type="evidence" value="ECO:0007669"/>
    <property type="project" value="UniProtKB-UniRule"/>
</dbReference>
<keyword evidence="7 11" id="KW-0791">Threonine biosynthesis</keyword>